<accession>A0A9D1ZHN9</accession>
<organism evidence="3 4">
    <name type="scientific">Candidatus Bacteroides pullicola</name>
    <dbReference type="NCBI Taxonomy" id="2838475"/>
    <lineage>
        <taxon>Bacteria</taxon>
        <taxon>Pseudomonadati</taxon>
        <taxon>Bacteroidota</taxon>
        <taxon>Bacteroidia</taxon>
        <taxon>Bacteroidales</taxon>
        <taxon>Bacteroidaceae</taxon>
        <taxon>Bacteroides</taxon>
    </lineage>
</organism>
<evidence type="ECO:0000313" key="3">
    <source>
        <dbReference type="EMBL" id="HIY87724.1"/>
    </source>
</evidence>
<dbReference type="SMART" id="SM00487">
    <property type="entry name" value="DEXDc"/>
    <property type="match status" value="1"/>
</dbReference>
<dbReference type="PANTHER" id="PTHR42927:SF1">
    <property type="entry name" value="HELICASE SUPERFAMILY 1 AND 2 DOMAIN-CONTAINING PROTEIN"/>
    <property type="match status" value="1"/>
</dbReference>
<keyword evidence="3" id="KW-0378">Hydrolase</keyword>
<comment type="caution">
    <text evidence="3">The sequence shown here is derived from an EMBL/GenBank/DDBJ whole genome shotgun (WGS) entry which is preliminary data.</text>
</comment>
<dbReference type="Pfam" id="PF18766">
    <property type="entry name" value="SWI2_SNF2"/>
    <property type="match status" value="1"/>
</dbReference>
<keyword evidence="3" id="KW-0067">ATP-binding</keyword>
<dbReference type="Gene3D" id="3.40.50.300">
    <property type="entry name" value="P-loop containing nucleotide triphosphate hydrolases"/>
    <property type="match status" value="2"/>
</dbReference>
<dbReference type="Gene3D" id="3.90.1570.50">
    <property type="match status" value="1"/>
</dbReference>
<evidence type="ECO:0000313" key="4">
    <source>
        <dbReference type="Proteomes" id="UP000886851"/>
    </source>
</evidence>
<dbReference type="InterPro" id="IPR014001">
    <property type="entry name" value="Helicase_ATP-bd"/>
</dbReference>
<sequence>MNEQDLQERNFEADIERWLLENGGYTKGNQKTYDKERAIDLATLMAFLATTQPKQWDRYVRKYGDKAESRLYQVFQENVARYGLIYVLRNGIDDLGIRLKMCYFRPASELNEELMLKYGQNILQVTRQFAYSTQNRNTIDMVLSLNGIPVVALELKNQLTGQNVENSREQWKNDRDPAELLFHFNTRILAYFGVDLYEAIMATELKKDKTYFMPFNQGSGGAGRVGGAGNPECEDPDDYATSYLWRRVLQRDMLLSILQRYISRQEEERIKLVRDKHGKIRERKETSVKIIFPRYHQLDVVEKLLADTEAKGSGQNYLIQHSAGSGKSNSIAWLTYRLASLHDARQKSIFDAVFVITDRRVLNAQLQTTILGLDHIEGQIETITDKDPSTKLRDVINEGAARIVICTLHRFPVIYQEVTSRSGKRYAIIVDEAHSSQSGKSAEKVKTALADTDEALHEMAELEEKTEEQLEAERDAMMEDLLAQGRHSNLSFYAFTATPKPKTLQTFGVLVEKGRTPEEDKYRPFHVYSMLQAIEEGFIKDVLLQYTPYSVTYEIEKRIEQDPTYEETPATRAVKAYHDNHQHVINQKTEIIVEKFRAITLHAMQGQAKAMVVTSSRAHALRYFLQIKKYCEEKGYTDVHPMVAFSGKVKYGDTEYTETKLNSDEDLHISEERLPLYFASDMYNMLVVADKYQTGFDEPLLHTMFVDKKLKNVKAVQTLSRLNRAHKDKEDTYVLDFVNDPVSIQKAFEPFYTATELIRPVDVNGVYNFRNDMAQYHLWSPAEEEAIYKLASETKKDKSRLAKLSNAFKPVVSRFEQLDEETRFKVRSLIKNFVRFYAYMAQVERTYDRGLYQTYIFCDLLYCLLPKTPHEKVDLAKQIQLINSRIEEGKTQQIVLEKGKGGIKGENVKGGGKPDENRDLLSNIIDKVNMMFKGNFSPADRVIVEAIYDKLTTTATKKKLTKQAQNNDPKQFAESIFPEIFEKAAQKCYDESVDAFDRLFQNKELYNSIMTQMADLMYQNYRAEGDALIFNPKRFKEKILPTIEREFAVYKMMPKGKEQIADDLVDLIAARTTDDMDGANDVIQNAFNRLYCSPAAVPLVDKKQHFNTLVSRFEVFLKKVYYLKNHAEMVSTKPGQEGQKAMLADCIFQTPCLKRLKYSESESDRKFSDYLGLVREWRNDNAHKAPIATEQECDAAINVLTSMYLYVVAFGIKRRDLEVPDAVADEDTSLNETYPKAAAERGIGE</sequence>
<feature type="coiled-coil region" evidence="1">
    <location>
        <begin position="445"/>
        <end position="480"/>
    </location>
</feature>
<keyword evidence="3" id="KW-0547">Nucleotide-binding</keyword>
<feature type="domain" description="Helicase ATP-binding" evidence="2">
    <location>
        <begin position="289"/>
        <end position="528"/>
    </location>
</feature>
<dbReference type="PANTHER" id="PTHR42927">
    <property type="entry name" value="HELICASE SUPERFAMILY 1 AND 2 DOMAIN-CONTAINING PROTEIN"/>
    <property type="match status" value="1"/>
</dbReference>
<dbReference type="InterPro" id="IPR040980">
    <property type="entry name" value="SWI2_SNF2"/>
</dbReference>
<name>A0A9D1ZHN9_9BACE</name>
<dbReference type="GO" id="GO:0003677">
    <property type="term" value="F:DNA binding"/>
    <property type="evidence" value="ECO:0007669"/>
    <property type="project" value="UniProtKB-KW"/>
</dbReference>
<evidence type="ECO:0000256" key="1">
    <source>
        <dbReference type="SAM" id="Coils"/>
    </source>
</evidence>
<dbReference type="Pfam" id="PF22679">
    <property type="entry name" value="T1R_D3-like"/>
    <property type="match status" value="1"/>
</dbReference>
<dbReference type="EMBL" id="DXCV01000029">
    <property type="protein sequence ID" value="HIY87724.1"/>
    <property type="molecule type" value="Genomic_DNA"/>
</dbReference>
<evidence type="ECO:0000259" key="2">
    <source>
        <dbReference type="SMART" id="SM00487"/>
    </source>
</evidence>
<proteinExistence type="predicted"/>
<dbReference type="GO" id="GO:0005524">
    <property type="term" value="F:ATP binding"/>
    <property type="evidence" value="ECO:0007669"/>
    <property type="project" value="UniProtKB-KW"/>
</dbReference>
<dbReference type="AlphaFoldDB" id="A0A9D1ZHN9"/>
<protein>
    <submittedName>
        <fullName evidence="3">DEAD/DEAH box helicase family protein</fullName>
    </submittedName>
</protein>
<dbReference type="Proteomes" id="UP000886851">
    <property type="component" value="Unassembled WGS sequence"/>
</dbReference>
<dbReference type="InterPro" id="IPR007409">
    <property type="entry name" value="Restrct_endonuc_type1_HsdR_N"/>
</dbReference>
<reference evidence="3" key="1">
    <citation type="journal article" date="2021" name="PeerJ">
        <title>Extensive microbial diversity within the chicken gut microbiome revealed by metagenomics and culture.</title>
        <authorList>
            <person name="Gilroy R."/>
            <person name="Ravi A."/>
            <person name="Getino M."/>
            <person name="Pursley I."/>
            <person name="Horton D.L."/>
            <person name="Alikhan N.F."/>
            <person name="Baker D."/>
            <person name="Gharbi K."/>
            <person name="Hall N."/>
            <person name="Watson M."/>
            <person name="Adriaenssens E.M."/>
            <person name="Foster-Nyarko E."/>
            <person name="Jarju S."/>
            <person name="Secka A."/>
            <person name="Antonio M."/>
            <person name="Oren A."/>
            <person name="Chaudhuri R.R."/>
            <person name="La Ragione R."/>
            <person name="Hildebrand F."/>
            <person name="Pallen M.J."/>
        </authorList>
    </citation>
    <scope>NUCLEOTIDE SEQUENCE</scope>
    <source>
        <strain evidence="3">Gambia2-208</strain>
    </source>
</reference>
<dbReference type="GO" id="GO:0004386">
    <property type="term" value="F:helicase activity"/>
    <property type="evidence" value="ECO:0007669"/>
    <property type="project" value="UniProtKB-KW"/>
</dbReference>
<dbReference type="InterPro" id="IPR027417">
    <property type="entry name" value="P-loop_NTPase"/>
</dbReference>
<dbReference type="InterPro" id="IPR055180">
    <property type="entry name" value="HsdR_RecA-like_helicase_dom_2"/>
</dbReference>
<gene>
    <name evidence="3" type="ORF">H9824_03335</name>
</gene>
<dbReference type="Pfam" id="PF04313">
    <property type="entry name" value="HSDR_N"/>
    <property type="match status" value="1"/>
</dbReference>
<reference evidence="3" key="2">
    <citation type="submission" date="2021-04" db="EMBL/GenBank/DDBJ databases">
        <authorList>
            <person name="Gilroy R."/>
        </authorList>
    </citation>
    <scope>NUCLEOTIDE SEQUENCE</scope>
    <source>
        <strain evidence="3">Gambia2-208</strain>
    </source>
</reference>
<dbReference type="SUPFAM" id="SSF52540">
    <property type="entry name" value="P-loop containing nucleoside triphosphate hydrolases"/>
    <property type="match status" value="1"/>
</dbReference>
<keyword evidence="1" id="KW-0175">Coiled coil</keyword>
<dbReference type="GO" id="GO:0009035">
    <property type="term" value="F:type I site-specific deoxyribonuclease activity"/>
    <property type="evidence" value="ECO:0007669"/>
    <property type="project" value="UniProtKB-EC"/>
</dbReference>
<keyword evidence="3" id="KW-0347">Helicase</keyword>
<dbReference type="GO" id="GO:0009307">
    <property type="term" value="P:DNA restriction-modification system"/>
    <property type="evidence" value="ECO:0007669"/>
    <property type="project" value="UniProtKB-KW"/>
</dbReference>